<protein>
    <submittedName>
        <fullName evidence="3">VanZ like family protein</fullName>
    </submittedName>
</protein>
<accession>A0A1I2EF20</accession>
<proteinExistence type="predicted"/>
<dbReference type="OrthoDB" id="4833326at2"/>
<gene>
    <name evidence="3" type="ORF">SAMN05216574_10726</name>
</gene>
<feature type="transmembrane region" description="Helical" evidence="1">
    <location>
        <begin position="84"/>
        <end position="101"/>
    </location>
</feature>
<keyword evidence="1" id="KW-0472">Membrane</keyword>
<organism evidence="3 4">
    <name type="scientific">Blastococcus tunisiensis</name>
    <dbReference type="NCBI Taxonomy" id="1798228"/>
    <lineage>
        <taxon>Bacteria</taxon>
        <taxon>Bacillati</taxon>
        <taxon>Actinomycetota</taxon>
        <taxon>Actinomycetes</taxon>
        <taxon>Geodermatophilales</taxon>
        <taxon>Geodermatophilaceae</taxon>
        <taxon>Blastococcus</taxon>
    </lineage>
</organism>
<evidence type="ECO:0000313" key="3">
    <source>
        <dbReference type="EMBL" id="SFE91263.1"/>
    </source>
</evidence>
<dbReference type="InterPro" id="IPR006976">
    <property type="entry name" value="VanZ-like"/>
</dbReference>
<sequence>MITDVPLDHSALVPVAFGLVALACVGIGHAGLRGGVVGCRLLWALTGLSALVVLALTLSPGGQSGRDAACTVQFALPTLTRVELLANVALFVPPVLFATLAARRPLLVMAAAVGASAAIEGLQAAVPAIGRACDTNDWLMNALGVLVGALLAQGTLATAGGARTGPARLPSDGSR</sequence>
<feature type="transmembrane region" description="Helical" evidence="1">
    <location>
        <begin position="12"/>
        <end position="32"/>
    </location>
</feature>
<name>A0A1I2EF20_9ACTN</name>
<dbReference type="EMBL" id="FOND01000007">
    <property type="protein sequence ID" value="SFE91263.1"/>
    <property type="molecule type" value="Genomic_DNA"/>
</dbReference>
<reference evidence="4" key="1">
    <citation type="submission" date="2016-10" db="EMBL/GenBank/DDBJ databases">
        <authorList>
            <person name="Varghese N."/>
            <person name="Submissions S."/>
        </authorList>
    </citation>
    <scope>NUCLEOTIDE SEQUENCE [LARGE SCALE GENOMIC DNA]</scope>
    <source>
        <strain evidence="4">DSM 46838</strain>
    </source>
</reference>
<evidence type="ECO:0000313" key="4">
    <source>
        <dbReference type="Proteomes" id="UP000198589"/>
    </source>
</evidence>
<dbReference type="AlphaFoldDB" id="A0A1I2EF20"/>
<keyword evidence="4" id="KW-1185">Reference proteome</keyword>
<dbReference type="Pfam" id="PF04892">
    <property type="entry name" value="VanZ"/>
    <property type="match status" value="1"/>
</dbReference>
<feature type="domain" description="VanZ-like" evidence="2">
    <location>
        <begin position="82"/>
        <end position="152"/>
    </location>
</feature>
<dbReference type="RefSeq" id="WP_092197226.1">
    <property type="nucleotide sequence ID" value="NZ_FOND01000007.1"/>
</dbReference>
<feature type="transmembrane region" description="Helical" evidence="1">
    <location>
        <begin position="138"/>
        <end position="159"/>
    </location>
</feature>
<dbReference type="Proteomes" id="UP000198589">
    <property type="component" value="Unassembled WGS sequence"/>
</dbReference>
<keyword evidence="1" id="KW-1133">Transmembrane helix</keyword>
<evidence type="ECO:0000256" key="1">
    <source>
        <dbReference type="SAM" id="Phobius"/>
    </source>
</evidence>
<feature type="transmembrane region" description="Helical" evidence="1">
    <location>
        <begin position="41"/>
        <end position="58"/>
    </location>
</feature>
<feature type="transmembrane region" description="Helical" evidence="1">
    <location>
        <begin position="106"/>
        <end position="126"/>
    </location>
</feature>
<keyword evidence="1" id="KW-0812">Transmembrane</keyword>
<evidence type="ECO:0000259" key="2">
    <source>
        <dbReference type="Pfam" id="PF04892"/>
    </source>
</evidence>